<feature type="compositionally biased region" description="Gly residues" evidence="1">
    <location>
        <begin position="1"/>
        <end position="16"/>
    </location>
</feature>
<dbReference type="EMBL" id="SCEB01005934">
    <property type="protein sequence ID" value="RXM92636.1"/>
    <property type="molecule type" value="Genomic_DNA"/>
</dbReference>
<organism evidence="2 3">
    <name type="scientific">Acipenser ruthenus</name>
    <name type="common">Sterlet sturgeon</name>
    <dbReference type="NCBI Taxonomy" id="7906"/>
    <lineage>
        <taxon>Eukaryota</taxon>
        <taxon>Metazoa</taxon>
        <taxon>Chordata</taxon>
        <taxon>Craniata</taxon>
        <taxon>Vertebrata</taxon>
        <taxon>Euteleostomi</taxon>
        <taxon>Actinopterygii</taxon>
        <taxon>Chondrostei</taxon>
        <taxon>Acipenseriformes</taxon>
        <taxon>Acipenseridae</taxon>
        <taxon>Acipenser</taxon>
    </lineage>
</organism>
<accession>A0A444UWS8</accession>
<feature type="compositionally biased region" description="Low complexity" evidence="1">
    <location>
        <begin position="45"/>
        <end position="61"/>
    </location>
</feature>
<gene>
    <name evidence="2" type="ORF">EOD39_19923</name>
</gene>
<keyword evidence="3" id="KW-1185">Reference proteome</keyword>
<dbReference type="Proteomes" id="UP000289886">
    <property type="component" value="Unassembled WGS sequence"/>
</dbReference>
<evidence type="ECO:0000256" key="1">
    <source>
        <dbReference type="SAM" id="MobiDB-lite"/>
    </source>
</evidence>
<name>A0A444UWS8_ACIRT</name>
<protein>
    <submittedName>
        <fullName evidence="2">Peregrin</fullName>
    </submittedName>
</protein>
<evidence type="ECO:0000313" key="2">
    <source>
        <dbReference type="EMBL" id="RXM92636.1"/>
    </source>
</evidence>
<dbReference type="AlphaFoldDB" id="A0A444UWS8"/>
<proteinExistence type="predicted"/>
<comment type="caution">
    <text evidence="2">The sequence shown here is derived from an EMBL/GenBank/DDBJ whole genome shotgun (WGS) entry which is preliminary data.</text>
</comment>
<sequence length="98" mass="10138">MGGAGGGGGGAGGGKGLPSNGFDGGSQPVTESFRVYRNERSLPRSSSDSESSTSTSSSAASDRTRGQPMIVYRVLGSFHNKDPQITRMSPEEVKFPPE</sequence>
<feature type="region of interest" description="Disordered" evidence="1">
    <location>
        <begin position="1"/>
        <end position="70"/>
    </location>
</feature>
<reference evidence="2 3" key="1">
    <citation type="submission" date="2019-01" db="EMBL/GenBank/DDBJ databases">
        <title>Draft Genome and Complete Hox-Cluster Characterization of the Sterlet Sturgeon (Acipenser ruthenus).</title>
        <authorList>
            <person name="Wei Q."/>
        </authorList>
    </citation>
    <scope>NUCLEOTIDE SEQUENCE [LARGE SCALE GENOMIC DNA]</scope>
    <source>
        <strain evidence="2">WHYD16114868_AA</strain>
        <tissue evidence="2">Blood</tissue>
    </source>
</reference>
<evidence type="ECO:0000313" key="3">
    <source>
        <dbReference type="Proteomes" id="UP000289886"/>
    </source>
</evidence>